<evidence type="ECO:0000313" key="6">
    <source>
        <dbReference type="Proteomes" id="UP000819052"/>
    </source>
</evidence>
<dbReference type="InterPro" id="IPR026875">
    <property type="entry name" value="PHydrolase_assoc_dom"/>
</dbReference>
<dbReference type="InterPro" id="IPR003607">
    <property type="entry name" value="HD/PDEase_dom"/>
</dbReference>
<evidence type="ECO:0000259" key="4">
    <source>
        <dbReference type="PROSITE" id="PS51831"/>
    </source>
</evidence>
<dbReference type="NCBIfam" id="NF002326">
    <property type="entry name" value="PRK01286.1-1"/>
    <property type="match status" value="1"/>
</dbReference>
<dbReference type="Proteomes" id="UP000819052">
    <property type="component" value="Unassembled WGS sequence"/>
</dbReference>
<dbReference type="InterPro" id="IPR050135">
    <property type="entry name" value="dGTPase-like"/>
</dbReference>
<evidence type="ECO:0000256" key="1">
    <source>
        <dbReference type="ARBA" id="ARBA00022801"/>
    </source>
</evidence>
<feature type="domain" description="HD" evidence="4">
    <location>
        <begin position="67"/>
        <end position="198"/>
    </location>
</feature>
<comment type="similarity">
    <text evidence="2">Belongs to the dGTPase family. Type 2 subfamily.</text>
</comment>
<dbReference type="Pfam" id="PF01966">
    <property type="entry name" value="HD"/>
    <property type="match status" value="1"/>
</dbReference>
<evidence type="ECO:0000313" key="5">
    <source>
        <dbReference type="EMBL" id="NHZ40366.1"/>
    </source>
</evidence>
<dbReference type="PANTHER" id="PTHR11373:SF43">
    <property type="entry name" value="DEOXYGUANOSINETRIPHOSPHATE TRIPHOSPHOHYDROLASE-LIKE PROTEIN"/>
    <property type="match status" value="1"/>
</dbReference>
<dbReference type="Gene3D" id="1.10.3210.10">
    <property type="entry name" value="Hypothetical protein af1432"/>
    <property type="match status" value="1"/>
</dbReference>
<dbReference type="EMBL" id="VVIW01000004">
    <property type="protein sequence ID" value="NHZ40366.1"/>
    <property type="molecule type" value="Genomic_DNA"/>
</dbReference>
<dbReference type="InterPro" id="IPR023023">
    <property type="entry name" value="dNTPase_2"/>
</dbReference>
<dbReference type="RefSeq" id="WP_167076216.1">
    <property type="nucleotide sequence ID" value="NZ_VVIW01000004.1"/>
</dbReference>
<dbReference type="PANTHER" id="PTHR11373">
    <property type="entry name" value="DEOXYNUCLEOSIDE TRIPHOSPHATE TRIPHOSPHOHYDROLASE"/>
    <property type="match status" value="1"/>
</dbReference>
<comment type="caution">
    <text evidence="5">The sequence shown here is derived from an EMBL/GenBank/DDBJ whole genome shotgun (WGS) entry which is preliminary data.</text>
</comment>
<dbReference type="CDD" id="cd00077">
    <property type="entry name" value="HDc"/>
    <property type="match status" value="1"/>
</dbReference>
<keyword evidence="1 2" id="KW-0378">Hydrolase</keyword>
<organism evidence="5 6">
    <name type="scientific">Massilia aquatica</name>
    <dbReference type="NCBI Taxonomy" id="2609000"/>
    <lineage>
        <taxon>Bacteria</taxon>
        <taxon>Pseudomonadati</taxon>
        <taxon>Pseudomonadota</taxon>
        <taxon>Betaproteobacteria</taxon>
        <taxon>Burkholderiales</taxon>
        <taxon>Oxalobacteraceae</taxon>
        <taxon>Telluria group</taxon>
        <taxon>Massilia</taxon>
    </lineage>
</organism>
<keyword evidence="6" id="KW-1185">Reference proteome</keyword>
<feature type="compositionally biased region" description="Basic and acidic residues" evidence="3">
    <location>
        <begin position="15"/>
        <end position="34"/>
    </location>
</feature>
<reference evidence="5 6" key="1">
    <citation type="submission" date="2019-09" db="EMBL/GenBank/DDBJ databases">
        <title>Taxonomy of Antarctic Massilia spp.: description of Massilia rubra sp. nov., Massilia aquatica sp. nov., Massilia mucilaginosa sp. nov., Massilia frigida sp. nov. isolated from streams, lakes and regoliths.</title>
        <authorList>
            <person name="Holochova P."/>
            <person name="Sedlacek I."/>
            <person name="Kralova S."/>
            <person name="Maslanova I."/>
            <person name="Busse H.-J."/>
            <person name="Stankova E."/>
            <person name="Vrbovska V."/>
            <person name="Kovarovic V."/>
            <person name="Bartak M."/>
            <person name="Svec P."/>
            <person name="Pantucek R."/>
        </authorList>
    </citation>
    <scope>NUCLEOTIDE SEQUENCE [LARGE SCALE GENOMIC DNA]</scope>
    <source>
        <strain evidence="5 6">CCM 8693</strain>
    </source>
</reference>
<protein>
    <recommendedName>
        <fullName evidence="2">Deoxyguanosinetriphosphate triphosphohydrolase-like protein</fullName>
    </recommendedName>
</protein>
<feature type="region of interest" description="Disordered" evidence="3">
    <location>
        <begin position="1"/>
        <end position="34"/>
    </location>
</feature>
<dbReference type="PROSITE" id="PS51831">
    <property type="entry name" value="HD"/>
    <property type="match status" value="1"/>
</dbReference>
<evidence type="ECO:0000256" key="3">
    <source>
        <dbReference type="SAM" id="MobiDB-lite"/>
    </source>
</evidence>
<dbReference type="SMART" id="SM00471">
    <property type="entry name" value="HDc"/>
    <property type="match status" value="1"/>
</dbReference>
<name>A0ABX0M874_9BURK</name>
<proteinExistence type="inferred from homology"/>
<dbReference type="InterPro" id="IPR006674">
    <property type="entry name" value="HD_domain"/>
</dbReference>
<dbReference type="HAMAP" id="MF_01212">
    <property type="entry name" value="dGTPase_type2"/>
    <property type="match status" value="1"/>
</dbReference>
<sequence length="382" mass="43531">MSPDAHLAPYAVHSETARGRRHPETSHASRSQFQRDRDRIIHCSAFRRLEYKTQVFLNHEGDMFRTRLTHSLEVAQVGRSMARNLRLNEDLVEALALAHDLGHTPFGHVGQDVLDECMKDHGGFEHNLQSLRVVDQLEEHYGAFDGLNLMFDTREGILKHCSITNAKLLGPVAQRFIDRTQPSLEAQLTNLADEIAYNSHDIDDGLRSGLITIAQLEEVDFFARRWHDVQKAYPGLSGRRAIYETLRRLITVLADDLIETSSVLLAEAAPADLDAVRASGPLIRFSDPMRKDATELKRFLRANLYRHFKVNRMRVKASRIVRELFDAFMSEPVLLPPDYQLAGGDAVSHTSRQARKIADYIAGMTDRYAIREHRRIFSLDDL</sequence>
<evidence type="ECO:0000256" key="2">
    <source>
        <dbReference type="HAMAP-Rule" id="MF_01212"/>
    </source>
</evidence>
<dbReference type="NCBIfam" id="TIGR01353">
    <property type="entry name" value="dGTP_triPase"/>
    <property type="match status" value="1"/>
</dbReference>
<dbReference type="SUPFAM" id="SSF109604">
    <property type="entry name" value="HD-domain/PDEase-like"/>
    <property type="match status" value="1"/>
</dbReference>
<accession>A0ABX0M874</accession>
<gene>
    <name evidence="5" type="ORF">F1609_09395</name>
</gene>
<dbReference type="Pfam" id="PF13286">
    <property type="entry name" value="HD_assoc"/>
    <property type="match status" value="1"/>
</dbReference>
<dbReference type="InterPro" id="IPR006261">
    <property type="entry name" value="dGTPase"/>
</dbReference>